<proteinExistence type="predicted"/>
<evidence type="ECO:0000313" key="3">
    <source>
        <dbReference type="Proteomes" id="UP001292094"/>
    </source>
</evidence>
<comment type="caution">
    <text evidence="2">The sequence shown here is derived from an EMBL/GenBank/DDBJ whole genome shotgun (WGS) entry which is preliminary data.</text>
</comment>
<name>A0AAE1QML7_9EUCA</name>
<sequence>MHFKITRQSWNKGWCGCEGCAGRAGATLDTATRAQLLQRPRHNQQQPSCPGGCTREGQVNLSNRSVLLVSGVLGRAGRDILPGRHAGTLHQGGRHYITVTSHSRGLRHNHAWHGGVRGTPPPHNSANTSSSRHEPPLRAVPGTLTPALTDGLPTTAVP</sequence>
<dbReference type="Proteomes" id="UP001292094">
    <property type="component" value="Unassembled WGS sequence"/>
</dbReference>
<dbReference type="AlphaFoldDB" id="A0AAE1QML7"/>
<protein>
    <submittedName>
        <fullName evidence="2">Uncharacterized protein</fullName>
    </submittedName>
</protein>
<evidence type="ECO:0000313" key="2">
    <source>
        <dbReference type="EMBL" id="KAK4329536.1"/>
    </source>
</evidence>
<dbReference type="EMBL" id="JAWZYT010000007">
    <property type="protein sequence ID" value="KAK4329536.1"/>
    <property type="molecule type" value="Genomic_DNA"/>
</dbReference>
<gene>
    <name evidence="2" type="ORF">Pmani_000126</name>
</gene>
<reference evidence="2" key="1">
    <citation type="submission" date="2023-11" db="EMBL/GenBank/DDBJ databases">
        <title>Genome assemblies of two species of porcelain crab, Petrolisthes cinctipes and Petrolisthes manimaculis (Anomura: Porcellanidae).</title>
        <authorList>
            <person name="Angst P."/>
        </authorList>
    </citation>
    <scope>NUCLEOTIDE SEQUENCE</scope>
    <source>
        <strain evidence="2">PB745_02</strain>
        <tissue evidence="2">Gill</tissue>
    </source>
</reference>
<keyword evidence="3" id="KW-1185">Reference proteome</keyword>
<evidence type="ECO:0000256" key="1">
    <source>
        <dbReference type="SAM" id="MobiDB-lite"/>
    </source>
</evidence>
<organism evidence="2 3">
    <name type="scientific">Petrolisthes manimaculis</name>
    <dbReference type="NCBI Taxonomy" id="1843537"/>
    <lineage>
        <taxon>Eukaryota</taxon>
        <taxon>Metazoa</taxon>
        <taxon>Ecdysozoa</taxon>
        <taxon>Arthropoda</taxon>
        <taxon>Crustacea</taxon>
        <taxon>Multicrustacea</taxon>
        <taxon>Malacostraca</taxon>
        <taxon>Eumalacostraca</taxon>
        <taxon>Eucarida</taxon>
        <taxon>Decapoda</taxon>
        <taxon>Pleocyemata</taxon>
        <taxon>Anomura</taxon>
        <taxon>Galatheoidea</taxon>
        <taxon>Porcellanidae</taxon>
        <taxon>Petrolisthes</taxon>
    </lineage>
</organism>
<accession>A0AAE1QML7</accession>
<feature type="region of interest" description="Disordered" evidence="1">
    <location>
        <begin position="112"/>
        <end position="158"/>
    </location>
</feature>